<evidence type="ECO:0000256" key="9">
    <source>
        <dbReference type="SAM" id="Phobius"/>
    </source>
</evidence>
<proteinExistence type="predicted"/>
<dbReference type="Pfam" id="PF00200">
    <property type="entry name" value="Disintegrin"/>
    <property type="match status" value="1"/>
</dbReference>
<comment type="subcellular location">
    <subcellularLocation>
        <location evidence="1">Membrane</location>
        <topology evidence="1">Single-pass type I membrane protein</topology>
    </subcellularLocation>
</comment>
<dbReference type="FunFam" id="4.10.70.10:FF:000001">
    <property type="entry name" value="Disintegrin and metalloproteinase domain-containing protein 22"/>
    <property type="match status" value="1"/>
</dbReference>
<dbReference type="OMA" id="APNKVCT"/>
<keyword evidence="2 9" id="KW-0812">Transmembrane</keyword>
<dbReference type="SMART" id="SM00050">
    <property type="entry name" value="DISIN"/>
    <property type="match status" value="1"/>
</dbReference>
<evidence type="ECO:0000313" key="14">
    <source>
        <dbReference type="Proteomes" id="UP000002280"/>
    </source>
</evidence>
<dbReference type="eggNOG" id="KOG3607">
    <property type="taxonomic scope" value="Eukaryota"/>
</dbReference>
<reference evidence="13" key="2">
    <citation type="submission" date="2025-08" db="UniProtKB">
        <authorList>
            <consortium name="Ensembl"/>
        </authorList>
    </citation>
    <scope>IDENTIFICATION</scope>
</reference>
<dbReference type="SUPFAM" id="SSF55486">
    <property type="entry name" value="Metalloproteases ('zincins'), catalytic domain"/>
    <property type="match status" value="1"/>
</dbReference>
<keyword evidence="8" id="KW-0479">Metal-binding</keyword>
<feature type="domain" description="Peptidase M12B" evidence="12">
    <location>
        <begin position="229"/>
        <end position="423"/>
    </location>
</feature>
<evidence type="ECO:0000256" key="3">
    <source>
        <dbReference type="ARBA" id="ARBA00022989"/>
    </source>
</evidence>
<dbReference type="PANTHER" id="PTHR11905:SF120">
    <property type="entry name" value="DISINTEGRIN AND METALLOPROTEINASE DOMAIN-CONTAINING PROTEIN 1A"/>
    <property type="match status" value="1"/>
</dbReference>
<dbReference type="Bgee" id="ENSMODG00000002849">
    <property type="expression patterns" value="Expressed in spermatocyte and 4 other cell types or tissues"/>
</dbReference>
<dbReference type="GO" id="GO:1990913">
    <property type="term" value="C:sperm head plasma membrane"/>
    <property type="evidence" value="ECO:0000318"/>
    <property type="project" value="GO_Central"/>
</dbReference>
<keyword evidence="14" id="KW-1185">Reference proteome</keyword>
<dbReference type="InterPro" id="IPR002870">
    <property type="entry name" value="Peptidase_M12B_N"/>
</dbReference>
<evidence type="ECO:0000259" key="11">
    <source>
        <dbReference type="PROSITE" id="PS50214"/>
    </source>
</evidence>
<dbReference type="Gene3D" id="4.10.70.10">
    <property type="entry name" value="Disintegrin domain"/>
    <property type="match status" value="1"/>
</dbReference>
<dbReference type="InterPro" id="IPR018358">
    <property type="entry name" value="Disintegrin_CS"/>
</dbReference>
<accession>F7EIQ0</accession>
<keyword evidence="3 9" id="KW-1133">Transmembrane helix</keyword>
<dbReference type="PROSITE" id="PS01186">
    <property type="entry name" value="EGF_2"/>
    <property type="match status" value="1"/>
</dbReference>
<evidence type="ECO:0008006" key="15">
    <source>
        <dbReference type="Google" id="ProtNLM"/>
    </source>
</evidence>
<feature type="disulfide bond" evidence="6">
    <location>
        <begin position="489"/>
        <end position="509"/>
    </location>
</feature>
<feature type="binding site" evidence="8">
    <location>
        <position position="364"/>
    </location>
    <ligand>
        <name>Zn(2+)</name>
        <dbReference type="ChEBI" id="CHEBI:29105"/>
        <note>catalytic</note>
    </ligand>
</feature>
<dbReference type="InterPro" id="IPR001590">
    <property type="entry name" value="Peptidase_M12B"/>
</dbReference>
<evidence type="ECO:0000313" key="13">
    <source>
        <dbReference type="Ensembl" id="ENSMODP00000003456.3"/>
    </source>
</evidence>
<dbReference type="InterPro" id="IPR024079">
    <property type="entry name" value="MetalloPept_cat_dom_sf"/>
</dbReference>
<dbReference type="PROSITE" id="PS50214">
    <property type="entry name" value="DISINTEGRIN_2"/>
    <property type="match status" value="1"/>
</dbReference>
<dbReference type="Proteomes" id="UP000002280">
    <property type="component" value="Chromosome 3"/>
</dbReference>
<dbReference type="InterPro" id="IPR036436">
    <property type="entry name" value="Disintegrin_dom_sf"/>
</dbReference>
<feature type="transmembrane region" description="Helical" evidence="9">
    <location>
        <begin position="718"/>
        <end position="741"/>
    </location>
</feature>
<dbReference type="GO" id="GO:0008584">
    <property type="term" value="P:male gonad development"/>
    <property type="evidence" value="ECO:0000318"/>
    <property type="project" value="GO_Central"/>
</dbReference>
<evidence type="ECO:0000259" key="12">
    <source>
        <dbReference type="PROSITE" id="PS50215"/>
    </source>
</evidence>
<name>F7EIQ0_MONDO</name>
<feature type="active site" evidence="8">
    <location>
        <position position="365"/>
    </location>
</feature>
<protein>
    <recommendedName>
        <fullName evidence="15">ADAM metallopeptidase domain 21</fullName>
    </recommendedName>
</protein>
<sequence length="761" mass="86431">ALSLELGNPSSWVQKEPQILPRWVTLGESLQFPHLHSRVKLGVFLLLVQVFLPGTYSFIQKSVYFSVYEIIIPRRLANWKRENHPEKIQYSFFMKGRWHVMSLKQKEGLFVQNFPVYTYSNGIPSLDISSVQGNCYYDGYFIGDRGSFASISTCSGLKGILIIEMNAFSILPVKSSRKFEHALYRLSRVSGDTCGVKNRESQKFWAKPESFSLMEFSSAHFTHAWSYPKYLEIFIVVDNIRFQMWDKNVTTTTQTLIDVLALVNHHMKQINLEVVLAGVEIWSERNLVHISQDLQETLYDFNQWQASELPKRATYSVAHLITGQDVGSHQGHAFVGTVCASRNLAGVEVFHQEDIPRFAALLAHELGHNLGMKHDHPDCTCPDSHFCSMHELITLKGTFSNCSLKDFYKMLGSSQGTCLYNKPKSKSPFGRQYCGNKIVEDGEQCDCGSAQECLKDQCCLPSCQLREGSECAFGPCCQNCRFAEATTPCRPKVDECDLPEYCNGTSRWCQPDTYKQDGFPCRDQSYCYQGRCGSLEKQCIELFGKDSRPASNRCYHMNTQGNRYGNCGIKWHGPVQVFSQCQPQDIMCGKLYCENIQTLPHIKNHYAFFQLLMEDTWCWGVDLYNALDMPNGGLVQEGTSCGHKKICINQSCLDIEVVSRDNCSLDKCHGKGICNNLKNCHCNYGYEPPTCQFHGQGGSLDSGPSPRFKIVHHKLASLIWFIMVFAWLLMPIVFVGVCSYWKTDKPQIRGQDNQDTSFSVK</sequence>
<dbReference type="Gene3D" id="3.40.390.10">
    <property type="entry name" value="Collagenase (Catalytic Domain)"/>
    <property type="match status" value="1"/>
</dbReference>
<dbReference type="Pfam" id="PF08516">
    <property type="entry name" value="ADAM_CR"/>
    <property type="match status" value="1"/>
</dbReference>
<keyword evidence="5 7" id="KW-1015">Disulfide bond</keyword>
<evidence type="ECO:0000256" key="5">
    <source>
        <dbReference type="ARBA" id="ARBA00023157"/>
    </source>
</evidence>
<keyword evidence="4 9" id="KW-0472">Membrane</keyword>
<keyword evidence="7" id="KW-0245">EGF-like domain</keyword>
<feature type="domain" description="Disintegrin" evidence="11">
    <location>
        <begin position="431"/>
        <end position="517"/>
    </location>
</feature>
<dbReference type="InParanoid" id="F7EIQ0"/>
<dbReference type="Pfam" id="PF01562">
    <property type="entry name" value="Pep_M12B_propep"/>
    <property type="match status" value="1"/>
</dbReference>
<dbReference type="CDD" id="cd04269">
    <property type="entry name" value="ZnMc_adamalysin_II_like"/>
    <property type="match status" value="1"/>
</dbReference>
<dbReference type="PANTHER" id="PTHR11905">
    <property type="entry name" value="ADAM A DISINTEGRIN AND METALLOPROTEASE DOMAIN"/>
    <property type="match status" value="1"/>
</dbReference>
<dbReference type="GeneTree" id="ENSGT00940000161891"/>
<dbReference type="PROSITE" id="PS00427">
    <property type="entry name" value="DISINTEGRIN_1"/>
    <property type="match status" value="1"/>
</dbReference>
<dbReference type="GO" id="GO:0006508">
    <property type="term" value="P:proteolysis"/>
    <property type="evidence" value="ECO:0000318"/>
    <property type="project" value="GO_Central"/>
</dbReference>
<feature type="disulfide bond" evidence="7">
    <location>
        <begin position="682"/>
        <end position="691"/>
    </location>
</feature>
<evidence type="ECO:0000256" key="8">
    <source>
        <dbReference type="PROSITE-ProRule" id="PRU00276"/>
    </source>
</evidence>
<evidence type="ECO:0000259" key="10">
    <source>
        <dbReference type="PROSITE" id="PS50026"/>
    </source>
</evidence>
<dbReference type="InterPro" id="IPR006586">
    <property type="entry name" value="ADAM_Cys-rich"/>
</dbReference>
<keyword evidence="8" id="KW-0862">Zinc</keyword>
<dbReference type="Pfam" id="PF01421">
    <property type="entry name" value="Reprolysin"/>
    <property type="match status" value="1"/>
</dbReference>
<comment type="caution">
    <text evidence="7">Lacks conserved residue(s) required for the propagation of feature annotation.</text>
</comment>
<dbReference type="GO" id="GO:0046872">
    <property type="term" value="F:metal ion binding"/>
    <property type="evidence" value="ECO:0007669"/>
    <property type="project" value="UniProtKB-KW"/>
</dbReference>
<dbReference type="PROSITE" id="PS50026">
    <property type="entry name" value="EGF_3"/>
    <property type="match status" value="1"/>
</dbReference>
<dbReference type="Ensembl" id="ENSMODT00000003533.3">
    <property type="protein sequence ID" value="ENSMODP00000003456.3"/>
    <property type="gene ID" value="ENSMODG00000002849.3"/>
</dbReference>
<reference evidence="13 14" key="1">
    <citation type="journal article" date="2007" name="Nature">
        <title>Genome of the marsupial Monodelphis domestica reveals innovation in non-coding sequences.</title>
        <authorList>
            <person name="Mikkelsen T.S."/>
            <person name="Wakefield M.J."/>
            <person name="Aken B."/>
            <person name="Amemiya C.T."/>
            <person name="Chang J.L."/>
            <person name="Duke S."/>
            <person name="Garber M."/>
            <person name="Gentles A.J."/>
            <person name="Goodstadt L."/>
            <person name="Heger A."/>
            <person name="Jurka J."/>
            <person name="Kamal M."/>
            <person name="Mauceli E."/>
            <person name="Searle S.M."/>
            <person name="Sharpe T."/>
            <person name="Baker M.L."/>
            <person name="Batzer M.A."/>
            <person name="Benos P.V."/>
            <person name="Belov K."/>
            <person name="Clamp M."/>
            <person name="Cook A."/>
            <person name="Cuff J."/>
            <person name="Das R."/>
            <person name="Davidow L."/>
            <person name="Deakin J.E."/>
            <person name="Fazzari M.J."/>
            <person name="Glass J.L."/>
            <person name="Grabherr M."/>
            <person name="Greally J.M."/>
            <person name="Gu W."/>
            <person name="Hore T.A."/>
            <person name="Huttley G.A."/>
            <person name="Kleber M."/>
            <person name="Jirtle R.L."/>
            <person name="Koina E."/>
            <person name="Lee J.T."/>
            <person name="Mahony S."/>
            <person name="Marra M.A."/>
            <person name="Miller R.D."/>
            <person name="Nicholls R.D."/>
            <person name="Oda M."/>
            <person name="Papenfuss A.T."/>
            <person name="Parra Z.E."/>
            <person name="Pollock D.D."/>
            <person name="Ray D.A."/>
            <person name="Schein J.E."/>
            <person name="Speed T.P."/>
            <person name="Thompson K."/>
            <person name="VandeBerg J.L."/>
            <person name="Wade C.M."/>
            <person name="Walker J.A."/>
            <person name="Waters P.D."/>
            <person name="Webber C."/>
            <person name="Weidman J.R."/>
            <person name="Xie X."/>
            <person name="Zody M.C."/>
            <person name="Baldwin J."/>
            <person name="Abdouelleil A."/>
            <person name="Abdulkadir J."/>
            <person name="Abebe A."/>
            <person name="Abera B."/>
            <person name="Abreu J."/>
            <person name="Acer S.C."/>
            <person name="Aftuck L."/>
            <person name="Alexander A."/>
            <person name="An P."/>
            <person name="Anderson E."/>
            <person name="Anderson S."/>
            <person name="Arachi H."/>
            <person name="Azer M."/>
            <person name="Bachantsang P."/>
            <person name="Barry A."/>
            <person name="Bayul T."/>
            <person name="Berlin A."/>
            <person name="Bessette D."/>
            <person name="Bloom T."/>
            <person name="Bloom T."/>
            <person name="Boguslavskiy L."/>
            <person name="Bonnet C."/>
            <person name="Boukhgalter B."/>
            <person name="Bourzgui I."/>
            <person name="Brown A."/>
            <person name="Cahill P."/>
            <person name="Channer S."/>
            <person name="Cheshatsang Y."/>
            <person name="Chuda L."/>
            <person name="Citroen M."/>
            <person name="Collymore A."/>
            <person name="Cooke P."/>
            <person name="Costello M."/>
            <person name="D'Aco K."/>
            <person name="Daza R."/>
            <person name="De Haan G."/>
            <person name="DeGray S."/>
            <person name="DeMaso C."/>
            <person name="Dhargay N."/>
            <person name="Dooley K."/>
            <person name="Dooley E."/>
            <person name="Doricent M."/>
            <person name="Dorje P."/>
            <person name="Dorjee K."/>
            <person name="Dupes A."/>
            <person name="Elong R."/>
            <person name="Falk J."/>
            <person name="Farina A."/>
            <person name="Faro S."/>
            <person name="Ferguson D."/>
            <person name="Fisher S."/>
            <person name="Foley C.D."/>
            <person name="Franke A."/>
            <person name="Friedrich D."/>
            <person name="Gadbois L."/>
            <person name="Gearin G."/>
            <person name="Gearin C.R."/>
            <person name="Giannoukos G."/>
            <person name="Goode T."/>
            <person name="Graham J."/>
            <person name="Grandbois E."/>
            <person name="Grewal S."/>
            <person name="Gyaltsen K."/>
            <person name="Hafez N."/>
            <person name="Hagos B."/>
            <person name="Hall J."/>
            <person name="Henson C."/>
            <person name="Hollinger A."/>
            <person name="Honan T."/>
            <person name="Huard M.D."/>
            <person name="Hughes L."/>
            <person name="Hurhula B."/>
            <person name="Husby M.E."/>
            <person name="Kamat A."/>
            <person name="Kanga B."/>
            <person name="Kashin S."/>
            <person name="Khazanovich D."/>
            <person name="Kisner P."/>
            <person name="Lance K."/>
            <person name="Lara M."/>
            <person name="Lee W."/>
            <person name="Lennon N."/>
            <person name="Letendre F."/>
            <person name="LeVine R."/>
            <person name="Lipovsky A."/>
            <person name="Liu X."/>
            <person name="Liu J."/>
            <person name="Liu S."/>
            <person name="Lokyitsang T."/>
            <person name="Lokyitsang Y."/>
            <person name="Lubonja R."/>
            <person name="Lui A."/>
            <person name="MacDonald P."/>
            <person name="Magnisalis V."/>
            <person name="Maru K."/>
            <person name="Matthews C."/>
            <person name="McCusker W."/>
            <person name="McDonough S."/>
            <person name="Mehta T."/>
            <person name="Meldrim J."/>
            <person name="Meneus L."/>
            <person name="Mihai O."/>
            <person name="Mihalev A."/>
            <person name="Mihova T."/>
            <person name="Mittelman R."/>
            <person name="Mlenga V."/>
            <person name="Montmayeur A."/>
            <person name="Mulrain L."/>
            <person name="Navidi A."/>
            <person name="Naylor J."/>
            <person name="Negash T."/>
            <person name="Nguyen T."/>
            <person name="Nguyen N."/>
            <person name="Nicol R."/>
            <person name="Norbu C."/>
            <person name="Norbu N."/>
            <person name="Novod N."/>
            <person name="O'Neill B."/>
            <person name="Osman S."/>
            <person name="Markiewicz E."/>
            <person name="Oyono O.L."/>
            <person name="Patti C."/>
            <person name="Phunkhang P."/>
            <person name="Pierre F."/>
            <person name="Priest M."/>
            <person name="Raghuraman S."/>
            <person name="Rege F."/>
            <person name="Reyes R."/>
            <person name="Rise C."/>
            <person name="Rogov P."/>
            <person name="Ross K."/>
            <person name="Ryan E."/>
            <person name="Settipalli S."/>
            <person name="Shea T."/>
            <person name="Sherpa N."/>
            <person name="Shi L."/>
            <person name="Shih D."/>
            <person name="Sparrow T."/>
            <person name="Spaulding J."/>
            <person name="Stalker J."/>
            <person name="Stange-Thomann N."/>
            <person name="Stavropoulos S."/>
            <person name="Stone C."/>
            <person name="Strader C."/>
            <person name="Tesfaye S."/>
            <person name="Thomson T."/>
            <person name="Thoulutsang Y."/>
            <person name="Thoulutsang D."/>
            <person name="Topham K."/>
            <person name="Topping I."/>
            <person name="Tsamla T."/>
            <person name="Vassiliev H."/>
            <person name="Vo A."/>
            <person name="Wangchuk T."/>
            <person name="Wangdi T."/>
            <person name="Weiand M."/>
            <person name="Wilkinson J."/>
            <person name="Wilson A."/>
            <person name="Yadav S."/>
            <person name="Young G."/>
            <person name="Yu Q."/>
            <person name="Zembek L."/>
            <person name="Zhong D."/>
            <person name="Zimmer A."/>
            <person name="Zwirko Z."/>
            <person name="Jaffe D.B."/>
            <person name="Alvarez P."/>
            <person name="Brockman W."/>
            <person name="Butler J."/>
            <person name="Chin C."/>
            <person name="Gnerre S."/>
            <person name="MacCallum I."/>
            <person name="Graves J.A."/>
            <person name="Ponting C.P."/>
            <person name="Breen M."/>
            <person name="Samollow P.B."/>
            <person name="Lander E.S."/>
            <person name="Lindblad-Toh K."/>
        </authorList>
    </citation>
    <scope>NUCLEOTIDE SEQUENCE [LARGE SCALE GENOMIC DNA]</scope>
</reference>
<feature type="binding site" evidence="8">
    <location>
        <position position="368"/>
    </location>
    <ligand>
        <name>Zn(2+)</name>
        <dbReference type="ChEBI" id="CHEBI:29105"/>
        <note>catalytic</note>
    </ligand>
</feature>
<dbReference type="PROSITE" id="PS50215">
    <property type="entry name" value="ADAM_MEPRO"/>
    <property type="match status" value="1"/>
</dbReference>
<evidence type="ECO:0000256" key="6">
    <source>
        <dbReference type="PROSITE-ProRule" id="PRU00068"/>
    </source>
</evidence>
<evidence type="ECO:0000256" key="1">
    <source>
        <dbReference type="ARBA" id="ARBA00004479"/>
    </source>
</evidence>
<organism evidence="13 14">
    <name type="scientific">Monodelphis domestica</name>
    <name type="common">Gray short-tailed opossum</name>
    <dbReference type="NCBI Taxonomy" id="13616"/>
    <lineage>
        <taxon>Eukaryota</taxon>
        <taxon>Metazoa</taxon>
        <taxon>Chordata</taxon>
        <taxon>Craniata</taxon>
        <taxon>Vertebrata</taxon>
        <taxon>Euteleostomi</taxon>
        <taxon>Mammalia</taxon>
        <taxon>Metatheria</taxon>
        <taxon>Didelphimorphia</taxon>
        <taxon>Didelphidae</taxon>
        <taxon>Monodelphis</taxon>
    </lineage>
</organism>
<evidence type="ECO:0000256" key="7">
    <source>
        <dbReference type="PROSITE-ProRule" id="PRU00076"/>
    </source>
</evidence>
<reference evidence="13" key="3">
    <citation type="submission" date="2025-09" db="UniProtKB">
        <authorList>
            <consortium name="Ensembl"/>
        </authorList>
    </citation>
    <scope>IDENTIFICATION</scope>
</reference>
<dbReference type="InterPro" id="IPR001762">
    <property type="entry name" value="Disintegrin_dom"/>
</dbReference>
<dbReference type="GO" id="GO:0004222">
    <property type="term" value="F:metalloendopeptidase activity"/>
    <property type="evidence" value="ECO:0000318"/>
    <property type="project" value="GO_Central"/>
</dbReference>
<dbReference type="FunFam" id="3.40.390.10:FF:000002">
    <property type="entry name" value="Disintegrin and metalloproteinase domain-containing protein 22"/>
    <property type="match status" value="1"/>
</dbReference>
<feature type="domain" description="EGF-like" evidence="10">
    <location>
        <begin position="659"/>
        <end position="692"/>
    </location>
</feature>
<evidence type="ECO:0000256" key="4">
    <source>
        <dbReference type="ARBA" id="ARBA00023136"/>
    </source>
</evidence>
<dbReference type="GO" id="GO:0007339">
    <property type="term" value="P:binding of sperm to zona pellucida"/>
    <property type="evidence" value="ECO:0000318"/>
    <property type="project" value="GO_Central"/>
</dbReference>
<dbReference type="GO" id="GO:0005886">
    <property type="term" value="C:plasma membrane"/>
    <property type="evidence" value="ECO:0000318"/>
    <property type="project" value="GO_Central"/>
</dbReference>
<feature type="binding site" evidence="8">
    <location>
        <position position="374"/>
    </location>
    <ligand>
        <name>Zn(2+)</name>
        <dbReference type="ChEBI" id="CHEBI:29105"/>
        <note>catalytic</note>
    </ligand>
</feature>
<dbReference type="SUPFAM" id="SSF57552">
    <property type="entry name" value="Blood coagulation inhibitor (disintegrin)"/>
    <property type="match status" value="1"/>
</dbReference>
<dbReference type="SMART" id="SM00608">
    <property type="entry name" value="ACR"/>
    <property type="match status" value="1"/>
</dbReference>
<dbReference type="InterPro" id="IPR034027">
    <property type="entry name" value="Reprolysin_adamalysin"/>
</dbReference>
<dbReference type="GO" id="GO:0009897">
    <property type="term" value="C:external side of plasma membrane"/>
    <property type="evidence" value="ECO:0000318"/>
    <property type="project" value="GO_Central"/>
</dbReference>
<dbReference type="InterPro" id="IPR000742">
    <property type="entry name" value="EGF"/>
</dbReference>
<dbReference type="AlphaFoldDB" id="F7EIQ0"/>
<dbReference type="HOGENOM" id="CLU_012714_4_0_1"/>
<evidence type="ECO:0000256" key="2">
    <source>
        <dbReference type="ARBA" id="ARBA00022692"/>
    </source>
</evidence>